<comment type="caution">
    <text evidence="2">The sequence shown here is derived from an EMBL/GenBank/DDBJ whole genome shotgun (WGS) entry which is preliminary data.</text>
</comment>
<evidence type="ECO:0000256" key="1">
    <source>
        <dbReference type="SAM" id="Phobius"/>
    </source>
</evidence>
<dbReference type="InterPro" id="IPR010036">
    <property type="entry name" value="MDP_1_eu_arc"/>
</dbReference>
<gene>
    <name evidence="2" type="ORF">HRG_08245</name>
</gene>
<dbReference type="Gene3D" id="3.40.50.1000">
    <property type="entry name" value="HAD superfamily/HAD-like"/>
    <property type="match status" value="1"/>
</dbReference>
<dbReference type="GeneID" id="68357374"/>
<dbReference type="PANTHER" id="PTHR17901">
    <property type="entry name" value="MAGNESIUM-DEPENDENT PHOSPHATASE 1 MDP1"/>
    <property type="match status" value="1"/>
</dbReference>
<dbReference type="OrthoDB" id="2865258at2759"/>
<keyword evidence="3" id="KW-1185">Reference proteome</keyword>
<name>A0A9P8MXR3_9HYPO</name>
<dbReference type="NCBIfam" id="TIGR01681">
    <property type="entry name" value="HAD-SF-IIIC"/>
    <property type="match status" value="1"/>
</dbReference>
<dbReference type="InterPro" id="IPR023214">
    <property type="entry name" value="HAD_sf"/>
</dbReference>
<dbReference type="CDD" id="cd07501">
    <property type="entry name" value="HAD_MDP-1_like"/>
    <property type="match status" value="1"/>
</dbReference>
<organism evidence="2 3">
    <name type="scientific">Hirsutella rhossiliensis</name>
    <dbReference type="NCBI Taxonomy" id="111463"/>
    <lineage>
        <taxon>Eukaryota</taxon>
        <taxon>Fungi</taxon>
        <taxon>Dikarya</taxon>
        <taxon>Ascomycota</taxon>
        <taxon>Pezizomycotina</taxon>
        <taxon>Sordariomycetes</taxon>
        <taxon>Hypocreomycetidae</taxon>
        <taxon>Hypocreales</taxon>
        <taxon>Ophiocordycipitaceae</taxon>
        <taxon>Hirsutella</taxon>
    </lineage>
</organism>
<keyword evidence="1" id="KW-0812">Transmembrane</keyword>
<dbReference type="RefSeq" id="XP_044718605.1">
    <property type="nucleotide sequence ID" value="XM_044866716.1"/>
</dbReference>
<feature type="transmembrane region" description="Helical" evidence="1">
    <location>
        <begin position="533"/>
        <end position="559"/>
    </location>
</feature>
<reference evidence="2" key="1">
    <citation type="submission" date="2021-09" db="EMBL/GenBank/DDBJ databases">
        <title>A high-quality genome of the endoparasitic fungus Hirsutella rhossiliensis with a comparison of Hirsutella genomes reveals transposable elements contributing to genome size variation.</title>
        <authorList>
            <person name="Lin R."/>
            <person name="Jiao Y."/>
            <person name="Sun X."/>
            <person name="Ling J."/>
            <person name="Xie B."/>
            <person name="Cheng X."/>
        </authorList>
    </citation>
    <scope>NUCLEOTIDE SEQUENCE</scope>
    <source>
        <strain evidence="2">HR02</strain>
    </source>
</reference>
<dbReference type="AlphaFoldDB" id="A0A9P8MXR3"/>
<dbReference type="EMBL" id="JAIZPD010000009">
    <property type="protein sequence ID" value="KAH0961092.1"/>
    <property type="molecule type" value="Genomic_DNA"/>
</dbReference>
<evidence type="ECO:0000313" key="3">
    <source>
        <dbReference type="Proteomes" id="UP000824596"/>
    </source>
</evidence>
<dbReference type="SFLD" id="SFLDG01129">
    <property type="entry name" value="C1.5:_HAD__Beta-PGM__Phosphata"/>
    <property type="match status" value="1"/>
</dbReference>
<dbReference type="PANTHER" id="PTHR17901:SF14">
    <property type="entry name" value="MAGNESIUM-DEPENDENT PHOSPHATASE 1"/>
    <property type="match status" value="1"/>
</dbReference>
<dbReference type="GO" id="GO:0003993">
    <property type="term" value="F:acid phosphatase activity"/>
    <property type="evidence" value="ECO:0007669"/>
    <property type="project" value="TreeGrafter"/>
</dbReference>
<dbReference type="SUPFAM" id="SSF56784">
    <property type="entry name" value="HAD-like"/>
    <property type="match status" value="1"/>
</dbReference>
<proteinExistence type="predicted"/>
<dbReference type="SFLD" id="SFLDS00003">
    <property type="entry name" value="Haloacid_Dehalogenase"/>
    <property type="match status" value="1"/>
</dbReference>
<dbReference type="SFLD" id="SFLDG01131">
    <property type="entry name" value="C1.5.2:_MDP_Like"/>
    <property type="match status" value="1"/>
</dbReference>
<dbReference type="FunFam" id="3.40.50.1000:FF:000155">
    <property type="entry name" value="Putative magnesium dependent phosphatase"/>
    <property type="match status" value="1"/>
</dbReference>
<dbReference type="Pfam" id="PF12689">
    <property type="entry name" value="Acid_PPase"/>
    <property type="match status" value="1"/>
</dbReference>
<keyword evidence="1" id="KW-1133">Transmembrane helix</keyword>
<dbReference type="NCBIfam" id="TIGR01685">
    <property type="entry name" value="MDP-1"/>
    <property type="match status" value="1"/>
</dbReference>
<dbReference type="InterPro" id="IPR035679">
    <property type="entry name" value="MDP-1_euk"/>
</dbReference>
<dbReference type="InterPro" id="IPR036412">
    <property type="entry name" value="HAD-like_sf"/>
</dbReference>
<keyword evidence="1" id="KW-0472">Membrane</keyword>
<dbReference type="Proteomes" id="UP000824596">
    <property type="component" value="Unassembled WGS sequence"/>
</dbReference>
<protein>
    <submittedName>
        <fullName evidence="2">Acid phosphatase domain-containing protein</fullName>
    </submittedName>
</protein>
<evidence type="ECO:0000313" key="2">
    <source>
        <dbReference type="EMBL" id="KAH0961092.1"/>
    </source>
</evidence>
<sequence length="788" mass="86320">MTDQRRPVATRDILWLTINNITVVNFYRQPHYDEALEMLLQWTTPGSLLNPADVPTNPHGNTIDLAFSNIPLSEAVVEEHLATSSDHFTLSVTLADLAPASVPLGKVRLTSDDELARFAEMVDSGATAIPAAASSPQELDSLALALVELLQLAAKAAGRPVRKGARSAPWWTEECALAAAEYRAIRRVYPLGFNREVQLARETSRKSASIFKAVRWLRSPGAFQPPPLQVGDVVYETQLDKANALRRATLERRTADDDIPDPWIPVDTTKTVPFTQQASLEEVRDATLRTGNTSPGPDSITVQMLKARSAVDLVAALLHDIEEAFARGQVATLILRLRKPKGRFGYADDTGIWLDSTLSFKTHVEKWTAKAQVVAYHLKSLANTKHGPLPGAVRRAQAANLLLAASATIRRCLCKPPRKTSQQRISAFGSAKGALEGLRAALSLPRSQRVVVCLDNIAAATCLRGMPADSSQDVFLEFQALATAHAKAGTSQPEPAGAVPTLAYLRRAARQQPKVHLKPAVNRAIGRDFDRPILVVFAVLIVIVVNIPPPPLAFLSLIVMPRKPSRQASASTTTTPSNFSLPASLSESSLPLPKLIVFDLDYTLWPFWVDTHVTPPIKPNAHHSAASDRLGEHLAFYDDVPSILQALNQAARPDGGIQLGVASRTSAPDLARQLLQMLHLPALPGTAAADDEQVSEKPRRRRALDVFDGGLEIYPGSKLRHFEALRRRTGIPYEDMLFFDDESRNRETEQLGITMRLVRDGVTWSEVERGVDEWRRRRGYGGGQGKTT</sequence>
<dbReference type="InterPro" id="IPR010033">
    <property type="entry name" value="HAD_SF_ppase_IIIC"/>
</dbReference>
<accession>A0A9P8MXR3</accession>